<dbReference type="EMBL" id="VCKX01000252">
    <property type="protein sequence ID" value="TMR23623.1"/>
    <property type="molecule type" value="Genomic_DNA"/>
</dbReference>
<evidence type="ECO:0000313" key="2">
    <source>
        <dbReference type="Proteomes" id="UP000306628"/>
    </source>
</evidence>
<name>A0A5S4FSL8_9ACTN</name>
<gene>
    <name evidence="1" type="ORF">ETD85_47595</name>
</gene>
<organism evidence="1 2">
    <name type="scientific">Nonomuraea zeae</name>
    <dbReference type="NCBI Taxonomy" id="1642303"/>
    <lineage>
        <taxon>Bacteria</taxon>
        <taxon>Bacillati</taxon>
        <taxon>Actinomycetota</taxon>
        <taxon>Actinomycetes</taxon>
        <taxon>Streptosporangiales</taxon>
        <taxon>Streptosporangiaceae</taxon>
        <taxon>Nonomuraea</taxon>
    </lineage>
</organism>
<dbReference type="Proteomes" id="UP000306628">
    <property type="component" value="Unassembled WGS sequence"/>
</dbReference>
<sequence length="179" mass="18924">MSIDRFSSPLTRMLLAGDGSTTLLLQALIGGPIGAKVSSLTNRPAAYLPAGAAALLQLAPGGSAFVRRSLLSDQQDRQISRNEVIVPAGNLVGRRLAEDFTCPIGLNLIATGTDHTREPLVTGLTAWDPSSSAGPEASSKVYLIHAAGRPLMLVWETFNPDIVLPIITRRDVDQDGVGR</sequence>
<dbReference type="SUPFAM" id="SSF64288">
    <property type="entry name" value="Chorismate lyase-like"/>
    <property type="match status" value="1"/>
</dbReference>
<dbReference type="OrthoDB" id="3690060at2"/>
<dbReference type="InterPro" id="IPR028978">
    <property type="entry name" value="Chorismate_lyase_/UTRA_dom_sf"/>
</dbReference>
<protein>
    <submittedName>
        <fullName evidence="1">Uncharacterized protein</fullName>
    </submittedName>
</protein>
<keyword evidence="2" id="KW-1185">Reference proteome</keyword>
<evidence type="ECO:0000313" key="1">
    <source>
        <dbReference type="EMBL" id="TMR23623.1"/>
    </source>
</evidence>
<dbReference type="RefSeq" id="WP_138696463.1">
    <property type="nucleotide sequence ID" value="NZ_JBHSAZ010000089.1"/>
</dbReference>
<accession>A0A5S4FSL8</accession>
<comment type="caution">
    <text evidence="1">The sequence shown here is derived from an EMBL/GenBank/DDBJ whole genome shotgun (WGS) entry which is preliminary data.</text>
</comment>
<reference evidence="1 2" key="1">
    <citation type="submission" date="2019-05" db="EMBL/GenBank/DDBJ databases">
        <title>Draft genome sequence of Nonomuraea zeae DSM 100528.</title>
        <authorList>
            <person name="Saricaoglu S."/>
            <person name="Isik K."/>
        </authorList>
    </citation>
    <scope>NUCLEOTIDE SEQUENCE [LARGE SCALE GENOMIC DNA]</scope>
    <source>
        <strain evidence="1 2">DSM 100528</strain>
    </source>
</reference>
<dbReference type="Gene3D" id="3.40.1410.10">
    <property type="entry name" value="Chorismate lyase-like"/>
    <property type="match status" value="1"/>
</dbReference>
<proteinExistence type="predicted"/>
<dbReference type="AlphaFoldDB" id="A0A5S4FSL8"/>